<name>A0A9N9I5J0_FUNMO</name>
<dbReference type="InterPro" id="IPR027417">
    <property type="entry name" value="P-loop_NTPase"/>
</dbReference>
<dbReference type="InterPro" id="IPR052980">
    <property type="entry name" value="Crinkler_effector"/>
</dbReference>
<dbReference type="AlphaFoldDB" id="A0A9N9I5J0"/>
<dbReference type="SUPFAM" id="SSF52540">
    <property type="entry name" value="P-loop containing nucleoside triphosphate hydrolases"/>
    <property type="match status" value="1"/>
</dbReference>
<dbReference type="PANTHER" id="PTHR33129">
    <property type="entry name" value="PROTEIN KINASE DOMAIN-CONTAINING PROTEIN-RELATED"/>
    <property type="match status" value="1"/>
</dbReference>
<dbReference type="PANTHER" id="PTHR33129:SF1">
    <property type="entry name" value="ATP-BINDING PROTEIN"/>
    <property type="match status" value="1"/>
</dbReference>
<accession>A0A9N9I5J0</accession>
<feature type="non-terminal residue" evidence="1">
    <location>
        <position position="1"/>
    </location>
</feature>
<gene>
    <name evidence="1" type="ORF">FMOSSE_LOCUS15108</name>
</gene>
<sequence length="365" mass="42967">NSEKNFEKIITFANTGIKVDLDKEVIILSPLPGTESETRIYKHCCYEYFKNFILQSKKYKRYCITGNPGTGKTFIGRFIMCVLLKEHPYLITRNKKDVFDVEWVQPEYYADVAEREKVWCIIDENDLERCRSLIYPHEFYELCGGIPRIIFKFMLDKIDKMIAASINKVNTNIHRFIETLNEGDDYSHNLIHIYTNNEKMNVSNISRLTFISHPYTFCELKFTSTIIGDKVFAKLKAYYKEETYKFVFASSSVPLLSSIRGYMFEIIAYNELSTDDIEDNKYCKLVAKNFKTIDAIYIERKYDMTFQITVEKSHNIKQHRYDLLYEKLGETTIHSEKEKNGQAKDVVNVRSWIKKSVTQYALLLD</sequence>
<comment type="caution">
    <text evidence="1">The sequence shown here is derived from an EMBL/GenBank/DDBJ whole genome shotgun (WGS) entry which is preliminary data.</text>
</comment>
<keyword evidence="2" id="KW-1185">Reference proteome</keyword>
<evidence type="ECO:0000313" key="2">
    <source>
        <dbReference type="Proteomes" id="UP000789375"/>
    </source>
</evidence>
<evidence type="ECO:0000313" key="1">
    <source>
        <dbReference type="EMBL" id="CAG8722653.1"/>
    </source>
</evidence>
<organism evidence="1 2">
    <name type="scientific">Funneliformis mosseae</name>
    <name type="common">Endomycorrhizal fungus</name>
    <name type="synonym">Glomus mosseae</name>
    <dbReference type="NCBI Taxonomy" id="27381"/>
    <lineage>
        <taxon>Eukaryota</taxon>
        <taxon>Fungi</taxon>
        <taxon>Fungi incertae sedis</taxon>
        <taxon>Mucoromycota</taxon>
        <taxon>Glomeromycotina</taxon>
        <taxon>Glomeromycetes</taxon>
        <taxon>Glomerales</taxon>
        <taxon>Glomeraceae</taxon>
        <taxon>Funneliformis</taxon>
    </lineage>
</organism>
<proteinExistence type="predicted"/>
<dbReference type="Proteomes" id="UP000789375">
    <property type="component" value="Unassembled WGS sequence"/>
</dbReference>
<reference evidence="1" key="1">
    <citation type="submission" date="2021-06" db="EMBL/GenBank/DDBJ databases">
        <authorList>
            <person name="Kallberg Y."/>
            <person name="Tangrot J."/>
            <person name="Rosling A."/>
        </authorList>
    </citation>
    <scope>NUCLEOTIDE SEQUENCE</scope>
    <source>
        <strain evidence="1">87-6 pot B 2015</strain>
    </source>
</reference>
<feature type="non-terminal residue" evidence="1">
    <location>
        <position position="365"/>
    </location>
</feature>
<protein>
    <submittedName>
        <fullName evidence="1">12637_t:CDS:1</fullName>
    </submittedName>
</protein>
<dbReference type="EMBL" id="CAJVPP010013972">
    <property type="protein sequence ID" value="CAG8722653.1"/>
    <property type="molecule type" value="Genomic_DNA"/>
</dbReference>